<dbReference type="RefSeq" id="WP_218287171.1">
    <property type="nucleotide sequence ID" value="NZ_CP076448.1"/>
</dbReference>
<keyword evidence="3" id="KW-0812">Transmembrane</keyword>
<reference evidence="9" key="1">
    <citation type="submission" date="2021-06" db="EMBL/GenBank/DDBJ databases">
        <title>Elioraea tepida, sp. nov., a moderately thermophilic aerobic anoxygenic phototrophic bacterium isolated from an alkaline siliceous hot spring mat community in Yellowstone National Park, WY, USA.</title>
        <authorList>
            <person name="Saini M.K."/>
            <person name="Yoshida S."/>
            <person name="Sebastian A."/>
            <person name="Hirose S."/>
            <person name="Hara E."/>
            <person name="Tamaki H."/>
            <person name="Soulier N.T."/>
            <person name="Albert I."/>
            <person name="Hanada S."/>
            <person name="Bryant D.A."/>
            <person name="Tank M."/>
        </authorList>
    </citation>
    <scope>NUCLEOTIDE SEQUENCE</scope>
    <source>
        <strain evidence="9">MS-P2</strain>
    </source>
</reference>
<dbReference type="AlphaFoldDB" id="A0A975U4B3"/>
<dbReference type="PANTHER" id="PTHR23063">
    <property type="entry name" value="PHOSPHOLIPID ACYLTRANSFERASE"/>
    <property type="match status" value="1"/>
</dbReference>
<keyword evidence="7 9" id="KW-0012">Acyltransferase</keyword>
<evidence type="ECO:0000256" key="3">
    <source>
        <dbReference type="ARBA" id="ARBA00022692"/>
    </source>
</evidence>
<keyword evidence="10" id="KW-1185">Reference proteome</keyword>
<keyword evidence="4" id="KW-1133">Transmembrane helix</keyword>
<evidence type="ECO:0000256" key="5">
    <source>
        <dbReference type="ARBA" id="ARBA00023098"/>
    </source>
</evidence>
<dbReference type="CDD" id="cd07989">
    <property type="entry name" value="LPLAT_AGPAT-like"/>
    <property type="match status" value="1"/>
</dbReference>
<evidence type="ECO:0000256" key="1">
    <source>
        <dbReference type="ARBA" id="ARBA00004370"/>
    </source>
</evidence>
<dbReference type="PANTHER" id="PTHR23063:SF52">
    <property type="entry name" value="LYSOPHOSPHATIDYLCHOLINE ACYLTRANSFERASE"/>
    <property type="match status" value="1"/>
</dbReference>
<dbReference type="SMART" id="SM00563">
    <property type="entry name" value="PlsC"/>
    <property type="match status" value="1"/>
</dbReference>
<dbReference type="GO" id="GO:0006629">
    <property type="term" value="P:lipid metabolic process"/>
    <property type="evidence" value="ECO:0007669"/>
    <property type="project" value="UniProtKB-KW"/>
</dbReference>
<dbReference type="Proteomes" id="UP000694001">
    <property type="component" value="Chromosome"/>
</dbReference>
<accession>A0A975U4B3</accession>
<evidence type="ECO:0000259" key="8">
    <source>
        <dbReference type="SMART" id="SM00563"/>
    </source>
</evidence>
<dbReference type="Pfam" id="PF01553">
    <property type="entry name" value="Acyltransferase"/>
    <property type="match status" value="1"/>
</dbReference>
<evidence type="ECO:0000256" key="7">
    <source>
        <dbReference type="ARBA" id="ARBA00023315"/>
    </source>
</evidence>
<organism evidence="9 10">
    <name type="scientific">Elioraea tepida</name>
    <dbReference type="NCBI Taxonomy" id="2843330"/>
    <lineage>
        <taxon>Bacteria</taxon>
        <taxon>Pseudomonadati</taxon>
        <taxon>Pseudomonadota</taxon>
        <taxon>Alphaproteobacteria</taxon>
        <taxon>Acetobacterales</taxon>
        <taxon>Elioraeaceae</taxon>
        <taxon>Elioraea</taxon>
    </lineage>
</organism>
<evidence type="ECO:0000313" key="10">
    <source>
        <dbReference type="Proteomes" id="UP000694001"/>
    </source>
</evidence>
<dbReference type="GO" id="GO:0016020">
    <property type="term" value="C:membrane"/>
    <property type="evidence" value="ECO:0007669"/>
    <property type="project" value="UniProtKB-SubCell"/>
</dbReference>
<evidence type="ECO:0000313" key="9">
    <source>
        <dbReference type="EMBL" id="QXM26120.1"/>
    </source>
</evidence>
<name>A0A975U4B3_9PROT</name>
<keyword evidence="5" id="KW-0443">Lipid metabolism</keyword>
<dbReference type="InterPro" id="IPR002123">
    <property type="entry name" value="Plipid/glycerol_acylTrfase"/>
</dbReference>
<gene>
    <name evidence="9" type="ORF">KO353_08035</name>
</gene>
<protein>
    <submittedName>
        <fullName evidence="9">1-acyl-sn-glycerol-3-phosphate acyltransferase</fullName>
    </submittedName>
</protein>
<dbReference type="GO" id="GO:0016746">
    <property type="term" value="F:acyltransferase activity"/>
    <property type="evidence" value="ECO:0007669"/>
    <property type="project" value="UniProtKB-KW"/>
</dbReference>
<evidence type="ECO:0000256" key="4">
    <source>
        <dbReference type="ARBA" id="ARBA00022989"/>
    </source>
</evidence>
<evidence type="ECO:0000256" key="6">
    <source>
        <dbReference type="ARBA" id="ARBA00023136"/>
    </source>
</evidence>
<keyword evidence="2" id="KW-0808">Transferase</keyword>
<sequence>MARRLAVKRFRTALVRPPAHTDWRERMAEAERSMARDFAEARSFSPWRQVRAARRVLLLLLWMLLCAPVQALAIWGMPVFGRRPAVVIARVYHAVNCRIAGLAVRVIGTPANRPGRPVVFVSNHSSWADILVLGGVLEACFVSKAEVGTWPLIRTVARLGRTVFVSRRRTETGRERDELAARLAAGDSIILFPEGTTSDGSRVLPFRSALLGMVETGAAAGGGPLVQPVSLVFDRLDGLPIGRKDRPHFAWYGAMNIADHAWVMLSRRSSRATVLLHPPLDPAAFPSRKALADAAFAAVDSGCAALRQGRPVDAGEWASPTLHHGGPVATPRAA</sequence>
<feature type="domain" description="Phospholipid/glycerol acyltransferase" evidence="8">
    <location>
        <begin position="118"/>
        <end position="234"/>
    </location>
</feature>
<keyword evidence="6" id="KW-0472">Membrane</keyword>
<evidence type="ECO:0000256" key="2">
    <source>
        <dbReference type="ARBA" id="ARBA00022679"/>
    </source>
</evidence>
<dbReference type="KEGG" id="elio:KO353_08035"/>
<comment type="subcellular location">
    <subcellularLocation>
        <location evidence="1">Membrane</location>
    </subcellularLocation>
</comment>
<proteinExistence type="predicted"/>
<dbReference type="EMBL" id="CP076448">
    <property type="protein sequence ID" value="QXM26120.1"/>
    <property type="molecule type" value="Genomic_DNA"/>
</dbReference>